<sequence length="194" mass="22710">MKEKHQWKAWEIPIAILWLIGLFTLFHGIGYSKHSDTLDFKGGYFVIGILIVAPIYLYIRSTIESEKGFPLENFHKDIVVQDIKRHKIFKNIDLSHAVIESYVFGVGKNQNDYANIFYNKNDIEFVKTKITIQNYDKSLPILTAFTNIDKITLNEIFQKHSTTKVYFDKYIPNNYYIDLEFLIDLGIMETAQTI</sequence>
<dbReference type="OrthoDB" id="1249546at2"/>
<evidence type="ECO:0000313" key="3">
    <source>
        <dbReference type="Proteomes" id="UP000184364"/>
    </source>
</evidence>
<dbReference type="RefSeq" id="WP_073295388.1">
    <property type="nucleotide sequence ID" value="NZ_FRAV01000031.1"/>
</dbReference>
<proteinExistence type="predicted"/>
<feature type="transmembrane region" description="Helical" evidence="1">
    <location>
        <begin position="42"/>
        <end position="59"/>
    </location>
</feature>
<organism evidence="2 3">
    <name type="scientific">Chryseobacterium polytrichastri</name>
    <dbReference type="NCBI Taxonomy" id="1302687"/>
    <lineage>
        <taxon>Bacteria</taxon>
        <taxon>Pseudomonadati</taxon>
        <taxon>Bacteroidota</taxon>
        <taxon>Flavobacteriia</taxon>
        <taxon>Flavobacteriales</taxon>
        <taxon>Weeksellaceae</taxon>
        <taxon>Chryseobacterium group</taxon>
        <taxon>Chryseobacterium</taxon>
    </lineage>
</organism>
<gene>
    <name evidence="2" type="ORF">SAMN05444267_103110</name>
</gene>
<dbReference type="Proteomes" id="UP000184364">
    <property type="component" value="Unassembled WGS sequence"/>
</dbReference>
<reference evidence="3" key="1">
    <citation type="submission" date="2016-11" db="EMBL/GenBank/DDBJ databases">
        <authorList>
            <person name="Varghese N."/>
            <person name="Submissions S."/>
        </authorList>
    </citation>
    <scope>NUCLEOTIDE SEQUENCE [LARGE SCALE GENOMIC DNA]</scope>
    <source>
        <strain evidence="3">DSM 26899</strain>
    </source>
</reference>
<dbReference type="EMBL" id="FRAV01000031">
    <property type="protein sequence ID" value="SHM00482.1"/>
    <property type="molecule type" value="Genomic_DNA"/>
</dbReference>
<accession>A0A1M7F8S8</accession>
<protein>
    <submittedName>
        <fullName evidence="2">Uncharacterized protein</fullName>
    </submittedName>
</protein>
<keyword evidence="3" id="KW-1185">Reference proteome</keyword>
<feature type="transmembrane region" description="Helical" evidence="1">
    <location>
        <begin position="12"/>
        <end position="30"/>
    </location>
</feature>
<keyword evidence="1" id="KW-0472">Membrane</keyword>
<keyword evidence="1" id="KW-0812">Transmembrane</keyword>
<keyword evidence="1" id="KW-1133">Transmembrane helix</keyword>
<name>A0A1M7F8S8_9FLAO</name>
<dbReference type="AlphaFoldDB" id="A0A1M7F8S8"/>
<evidence type="ECO:0000256" key="1">
    <source>
        <dbReference type="SAM" id="Phobius"/>
    </source>
</evidence>
<evidence type="ECO:0000313" key="2">
    <source>
        <dbReference type="EMBL" id="SHM00482.1"/>
    </source>
</evidence>